<dbReference type="InterPro" id="IPR019261">
    <property type="entry name" value="PARG_cat_microbial"/>
</dbReference>
<sequence length="527" mass="55362">MTREAAKSMGRTEPTVVRPPAAFRRDARAKRARATINKVIPALLSAHPRARAGIERSELIVDPPPLAPARREAEQTGVDAGDDDDDGDDKGGKNSRGGGGRRRRRRKSDNHGAAAGRRRSGDAEGARDDEGPDERAGGERTDAGPRITVRVADTLTAARALLDAGPSSSLSAAATRSTGAALPRRVGILNMASPLSPGGGFLSGAGSQEESLCMRTTLLPALRDEFYRLPELGVVHTPDVLVFRDANNDDDDDDEVLPKGERWFVDVVSAAMLRLPETEDDDGEDEEEGREHAGRQQQRQRRRYSSAADRELAARKMRAVMRVFAARGCARVVLGAWGCGAYGNPVAEIAAGWRRVLRPEAAGGGKGGNRGGGGRRRRRRGRGETWGEVVEEVVFAIKDAGLAASFARAFGEDLLAAPAPFSSDGGGGGGGGGGCGSRPSSSASGGGGGCGGGDPARTAHVSELRDRIAQLETQVGQARGPHLRDGLEAVLAGLRKQLPPEYGDELRPGGSEKGDVNDEDDEGKGDC</sequence>
<feature type="compositionally biased region" description="Basic and acidic residues" evidence="1">
    <location>
        <begin position="119"/>
        <end position="143"/>
    </location>
</feature>
<proteinExistence type="predicted"/>
<dbReference type="EMBL" id="DF977469">
    <property type="protein sequence ID" value="GAP86935.2"/>
    <property type="molecule type" value="Genomic_DNA"/>
</dbReference>
<evidence type="ECO:0000259" key="2">
    <source>
        <dbReference type="Pfam" id="PF10021"/>
    </source>
</evidence>
<feature type="compositionally biased region" description="Gly residues" evidence="1">
    <location>
        <begin position="425"/>
        <end position="436"/>
    </location>
</feature>
<feature type="compositionally biased region" description="Basic residues" evidence="1">
    <location>
        <begin position="99"/>
        <end position="108"/>
    </location>
</feature>
<reference evidence="3" key="1">
    <citation type="submission" date="2016-03" db="EMBL/GenBank/DDBJ databases">
        <title>Draft genome sequence of Rosellinia necatrix.</title>
        <authorList>
            <person name="Kanematsu S."/>
        </authorList>
    </citation>
    <scope>NUCLEOTIDE SEQUENCE [LARGE SCALE GENOMIC DNA]</scope>
    <source>
        <strain evidence="3">W97</strain>
    </source>
</reference>
<feature type="region of interest" description="Disordered" evidence="1">
    <location>
        <begin position="359"/>
        <end position="383"/>
    </location>
</feature>
<dbReference type="Gene3D" id="3.40.220.10">
    <property type="entry name" value="Leucine Aminopeptidase, subunit E, domain 1"/>
    <property type="match status" value="1"/>
</dbReference>
<dbReference type="Proteomes" id="UP000054516">
    <property type="component" value="Unassembled WGS sequence"/>
</dbReference>
<feature type="compositionally biased region" description="Acidic residues" evidence="1">
    <location>
        <begin position="517"/>
        <end position="527"/>
    </location>
</feature>
<protein>
    <submittedName>
        <fullName evidence="3">Putative tigr02452 family protein</fullName>
    </submittedName>
</protein>
<dbReference type="PANTHER" id="PTHR35596:SF1">
    <property type="entry name" value="MICROBIAL-TYPE PARG CATALYTIC DOMAIN-CONTAINING PROTEIN"/>
    <property type="match status" value="1"/>
</dbReference>
<feature type="compositionally biased region" description="Acidic residues" evidence="1">
    <location>
        <begin position="278"/>
        <end position="288"/>
    </location>
</feature>
<evidence type="ECO:0000256" key="1">
    <source>
        <dbReference type="SAM" id="MobiDB-lite"/>
    </source>
</evidence>
<evidence type="ECO:0000313" key="3">
    <source>
        <dbReference type="EMBL" id="GAP86935.2"/>
    </source>
</evidence>
<gene>
    <name evidence="3" type="ORF">SAMD00023353_2400850</name>
</gene>
<name>A0A1W2TFT2_ROSNE</name>
<accession>A0A1W2TFT2</accession>
<dbReference type="STRING" id="77044.A0A1W2TFT2"/>
<feature type="region of interest" description="Disordered" evidence="1">
    <location>
        <begin position="425"/>
        <end position="458"/>
    </location>
</feature>
<feature type="region of interest" description="Disordered" evidence="1">
    <location>
        <begin position="275"/>
        <end position="307"/>
    </location>
</feature>
<dbReference type="OrthoDB" id="9985428at2759"/>
<dbReference type="PANTHER" id="PTHR35596">
    <property type="entry name" value="DUF2263 DOMAIN-CONTAINING PROTEIN"/>
    <property type="match status" value="1"/>
</dbReference>
<feature type="compositionally biased region" description="Basic and acidic residues" evidence="1">
    <location>
        <begin position="504"/>
        <end position="516"/>
    </location>
</feature>
<feature type="region of interest" description="Disordered" evidence="1">
    <location>
        <begin position="1"/>
        <end position="29"/>
    </location>
</feature>
<feature type="domain" description="Microbial-type PARG catalytic" evidence="2">
    <location>
        <begin position="139"/>
        <end position="245"/>
    </location>
</feature>
<feature type="compositionally biased region" description="Gly residues" evidence="1">
    <location>
        <begin position="444"/>
        <end position="454"/>
    </location>
</feature>
<keyword evidence="4" id="KW-1185">Reference proteome</keyword>
<organism evidence="3">
    <name type="scientific">Rosellinia necatrix</name>
    <name type="common">White root-rot fungus</name>
    <dbReference type="NCBI Taxonomy" id="77044"/>
    <lineage>
        <taxon>Eukaryota</taxon>
        <taxon>Fungi</taxon>
        <taxon>Dikarya</taxon>
        <taxon>Ascomycota</taxon>
        <taxon>Pezizomycotina</taxon>
        <taxon>Sordariomycetes</taxon>
        <taxon>Xylariomycetidae</taxon>
        <taxon>Xylariales</taxon>
        <taxon>Xylariaceae</taxon>
        <taxon>Rosellinia</taxon>
    </lineage>
</organism>
<dbReference type="InterPro" id="IPR043472">
    <property type="entry name" value="Macro_dom-like"/>
</dbReference>
<feature type="compositionally biased region" description="Gly residues" evidence="1">
    <location>
        <begin position="362"/>
        <end position="372"/>
    </location>
</feature>
<dbReference type="Pfam" id="PF10021">
    <property type="entry name" value="PARG_cat_microb"/>
    <property type="match status" value="1"/>
</dbReference>
<dbReference type="AlphaFoldDB" id="A0A1W2TFT2"/>
<evidence type="ECO:0000313" key="4">
    <source>
        <dbReference type="Proteomes" id="UP000054516"/>
    </source>
</evidence>
<feature type="region of interest" description="Disordered" evidence="1">
    <location>
        <begin position="495"/>
        <end position="527"/>
    </location>
</feature>
<feature type="region of interest" description="Disordered" evidence="1">
    <location>
        <begin position="43"/>
        <end position="148"/>
    </location>
</feature>